<dbReference type="GO" id="GO:0009088">
    <property type="term" value="P:threonine biosynthetic process"/>
    <property type="evidence" value="ECO:0007669"/>
    <property type="project" value="UniProtKB-UniPathway"/>
</dbReference>
<reference evidence="10 11" key="1">
    <citation type="submission" date="2007-01" db="EMBL/GenBank/DDBJ databases">
        <authorList>
            <person name="Haygood M."/>
            <person name="Podell S."/>
            <person name="Anderson C."/>
            <person name="Hopkinson B."/>
            <person name="Roe K."/>
            <person name="Barbeau K."/>
            <person name="Gaasterland T."/>
            <person name="Ferriera S."/>
            <person name="Johnson J."/>
            <person name="Kravitz S."/>
            <person name="Beeson K."/>
            <person name="Sutton G."/>
            <person name="Rogers Y.-H."/>
            <person name="Friedman R."/>
            <person name="Frazier M."/>
            <person name="Venter J.C."/>
        </authorList>
    </citation>
    <scope>NUCLEOTIDE SEQUENCE [LARGE SCALE GENOMIC DNA]</scope>
    <source>
        <strain evidence="10 11">ATCC 23134</strain>
    </source>
</reference>
<dbReference type="AlphaFoldDB" id="A1ZHT7"/>
<evidence type="ECO:0000256" key="3">
    <source>
        <dbReference type="ARBA" id="ARBA00022679"/>
    </source>
</evidence>
<keyword evidence="8" id="KW-0028">Amino-acid biosynthesis</keyword>
<evidence type="ECO:0000256" key="1">
    <source>
        <dbReference type="ARBA" id="ARBA00004766"/>
    </source>
</evidence>
<name>A1ZHT7_MICM2</name>
<evidence type="ECO:0000313" key="10">
    <source>
        <dbReference type="EMBL" id="EAY30094.1"/>
    </source>
</evidence>
<dbReference type="Gene3D" id="3.40.1160.10">
    <property type="entry name" value="Acetylglutamate kinase-like"/>
    <property type="match status" value="1"/>
</dbReference>
<evidence type="ECO:0000259" key="9">
    <source>
        <dbReference type="Pfam" id="PF00696"/>
    </source>
</evidence>
<feature type="domain" description="Aspartate/glutamate/uridylate kinase" evidence="9">
    <location>
        <begin position="2"/>
        <end position="282"/>
    </location>
</feature>
<dbReference type="PANTHER" id="PTHR21499">
    <property type="entry name" value="ASPARTATE KINASE"/>
    <property type="match status" value="1"/>
</dbReference>
<dbReference type="EC" id="2.7.2.4" evidence="7"/>
<keyword evidence="6" id="KW-0067">ATP-binding</keyword>
<organism evidence="10 11">
    <name type="scientific">Microscilla marina ATCC 23134</name>
    <dbReference type="NCBI Taxonomy" id="313606"/>
    <lineage>
        <taxon>Bacteria</taxon>
        <taxon>Pseudomonadati</taxon>
        <taxon>Bacteroidota</taxon>
        <taxon>Cytophagia</taxon>
        <taxon>Cytophagales</taxon>
        <taxon>Microscillaceae</taxon>
        <taxon>Microscilla</taxon>
    </lineage>
</organism>
<dbReference type="Gene3D" id="1.20.120.1320">
    <property type="entry name" value="Aspartokinase, catalytic domain"/>
    <property type="match status" value="1"/>
</dbReference>
<comment type="similarity">
    <text evidence="2 7">Belongs to the aspartokinase family.</text>
</comment>
<dbReference type="OrthoDB" id="9799110at2"/>
<evidence type="ECO:0000256" key="7">
    <source>
        <dbReference type="RuleBase" id="RU003448"/>
    </source>
</evidence>
<proteinExistence type="inferred from homology"/>
<comment type="caution">
    <text evidence="10">The sequence shown here is derived from an EMBL/GenBank/DDBJ whole genome shotgun (WGS) entry which is preliminary data.</text>
</comment>
<keyword evidence="11" id="KW-1185">Reference proteome</keyword>
<keyword evidence="3 7" id="KW-0808">Transferase</keyword>
<evidence type="ECO:0000313" key="11">
    <source>
        <dbReference type="Proteomes" id="UP000004095"/>
    </source>
</evidence>
<evidence type="ECO:0000256" key="4">
    <source>
        <dbReference type="ARBA" id="ARBA00022741"/>
    </source>
</evidence>
<keyword evidence="5 7" id="KW-0418">Kinase</keyword>
<keyword evidence="4" id="KW-0547">Nucleotide-binding</keyword>
<dbReference type="GO" id="GO:0009089">
    <property type="term" value="P:lysine biosynthetic process via diaminopimelate"/>
    <property type="evidence" value="ECO:0007669"/>
    <property type="project" value="UniProtKB-UniPathway"/>
</dbReference>
<accession>A1ZHT7</accession>
<evidence type="ECO:0000256" key="8">
    <source>
        <dbReference type="RuleBase" id="RU004249"/>
    </source>
</evidence>
<dbReference type="SUPFAM" id="SSF53633">
    <property type="entry name" value="Carbamate kinase-like"/>
    <property type="match status" value="1"/>
</dbReference>
<dbReference type="GO" id="GO:0005829">
    <property type="term" value="C:cytosol"/>
    <property type="evidence" value="ECO:0007669"/>
    <property type="project" value="TreeGrafter"/>
</dbReference>
<comment type="catalytic activity">
    <reaction evidence="7">
        <text>L-aspartate + ATP = 4-phospho-L-aspartate + ADP</text>
        <dbReference type="Rhea" id="RHEA:23776"/>
        <dbReference type="ChEBI" id="CHEBI:29991"/>
        <dbReference type="ChEBI" id="CHEBI:30616"/>
        <dbReference type="ChEBI" id="CHEBI:57535"/>
        <dbReference type="ChEBI" id="CHEBI:456216"/>
        <dbReference type="EC" id="2.7.2.4"/>
    </reaction>
</comment>
<dbReference type="GO" id="GO:0005524">
    <property type="term" value="F:ATP binding"/>
    <property type="evidence" value="ECO:0007669"/>
    <property type="project" value="UniProtKB-KW"/>
</dbReference>
<comment type="pathway">
    <text evidence="8">Amino-acid biosynthesis; L-threonine biosynthesis; L-threonine from L-aspartate: step 1/5.</text>
</comment>
<dbReference type="InterPro" id="IPR042199">
    <property type="entry name" value="AsparK_Bifunc_asparK/hSer_DH"/>
</dbReference>
<dbReference type="UniPathway" id="UPA00051">
    <property type="reaction ID" value="UER00462"/>
</dbReference>
<evidence type="ECO:0000256" key="6">
    <source>
        <dbReference type="ARBA" id="ARBA00022840"/>
    </source>
</evidence>
<sequence>MKVFKFGGASVKDARSVKNMLHILKQQAADQRLVIVISAMGKTTNALEQLFSLHWEQQDYQATLENIRQYHWDIAQNLFTDRKDSIFSLLENLFAELKQQLSSVSHHTVSYDEAYDQVISYGEIISTQLISKYLQQEGLACQWLDARQVLYTDAKWRDAQIDWEITESQIRQKVLPMLAQGQVITQGFIAGTVGNKTTTLGREGSDFTGAIFATSLQATSLTIWKDVNGILNADPKIVANAQKYAYLSYWEAAEMTQYGAKVIHPKTIIPLMKKDIPLYVRSFVYPKQTGTCISHTEVEKMIPAIIFKENQTLIKLKVKGANFMTNQRLIEVLQGLQAFHIEGHFIHKSALGCEICVSGRPHRTKKFIAVFDQQYHISTHTDLQLVTIKNYDLATIKSSTQGWTVLLEERNGNVYQAVVEAQLNGNK</sequence>
<gene>
    <name evidence="10" type="ORF">M23134_05427</name>
</gene>
<dbReference type="NCBIfam" id="TIGR00657">
    <property type="entry name" value="asp_kinases"/>
    <property type="match status" value="1"/>
</dbReference>
<dbReference type="GO" id="GO:0004072">
    <property type="term" value="F:aspartate kinase activity"/>
    <property type="evidence" value="ECO:0007669"/>
    <property type="project" value="UniProtKB-EC"/>
</dbReference>
<dbReference type="RefSeq" id="WP_002695654.1">
    <property type="nucleotide sequence ID" value="NZ_AAWS01000008.1"/>
</dbReference>
<dbReference type="InterPro" id="IPR036393">
    <property type="entry name" value="AceGlu_kinase-like_sf"/>
</dbReference>
<dbReference type="InterPro" id="IPR001341">
    <property type="entry name" value="Asp_kinase"/>
</dbReference>
<comment type="pathway">
    <text evidence="8">Amino-acid biosynthesis; L-methionine biosynthesis via de novo pathway; L-homoserine from L-aspartate: step 1/3.</text>
</comment>
<dbReference type="GO" id="GO:0009090">
    <property type="term" value="P:homoserine biosynthetic process"/>
    <property type="evidence" value="ECO:0007669"/>
    <property type="project" value="TreeGrafter"/>
</dbReference>
<comment type="pathway">
    <text evidence="1 8">Amino-acid biosynthesis; L-lysine biosynthesis via DAP pathway; (S)-tetrahydrodipicolinate from L-aspartate: step 1/4.</text>
</comment>
<dbReference type="CDD" id="cd04243">
    <property type="entry name" value="AAK_AK-HSDH-like"/>
    <property type="match status" value="1"/>
</dbReference>
<protein>
    <recommendedName>
        <fullName evidence="7">Aspartokinase</fullName>
        <ecNumber evidence="7">2.7.2.4</ecNumber>
    </recommendedName>
</protein>
<evidence type="ECO:0000256" key="2">
    <source>
        <dbReference type="ARBA" id="ARBA00010122"/>
    </source>
</evidence>
<dbReference type="UniPathway" id="UPA00050">
    <property type="reaction ID" value="UER00461"/>
</dbReference>
<dbReference type="eggNOG" id="COG0527">
    <property type="taxonomic scope" value="Bacteria"/>
</dbReference>
<dbReference type="EMBL" id="AAWS01000008">
    <property type="protein sequence ID" value="EAY30094.1"/>
    <property type="molecule type" value="Genomic_DNA"/>
</dbReference>
<dbReference type="UniPathway" id="UPA00034">
    <property type="reaction ID" value="UER00015"/>
</dbReference>
<dbReference type="PANTHER" id="PTHR21499:SF59">
    <property type="entry name" value="ASPARTOKINASE"/>
    <property type="match status" value="1"/>
</dbReference>
<evidence type="ECO:0000256" key="5">
    <source>
        <dbReference type="ARBA" id="ARBA00022777"/>
    </source>
</evidence>
<dbReference type="Pfam" id="PF00696">
    <property type="entry name" value="AA_kinase"/>
    <property type="match status" value="1"/>
</dbReference>
<dbReference type="InterPro" id="IPR001048">
    <property type="entry name" value="Asp/Glu/Uridylate_kinase"/>
</dbReference>
<dbReference type="Proteomes" id="UP000004095">
    <property type="component" value="Unassembled WGS sequence"/>
</dbReference>